<organism evidence="6 7">
    <name type="scientific">Fervidibacillus albus</name>
    <dbReference type="NCBI Taxonomy" id="2980026"/>
    <lineage>
        <taxon>Bacteria</taxon>
        <taxon>Bacillati</taxon>
        <taxon>Bacillota</taxon>
        <taxon>Bacilli</taxon>
        <taxon>Bacillales</taxon>
        <taxon>Bacillaceae</taxon>
        <taxon>Fervidibacillus</taxon>
    </lineage>
</organism>
<evidence type="ECO:0000313" key="7">
    <source>
        <dbReference type="Proteomes" id="UP001164718"/>
    </source>
</evidence>
<evidence type="ECO:0000256" key="4">
    <source>
        <dbReference type="ARBA" id="ARBA00023014"/>
    </source>
</evidence>
<reference evidence="6" key="1">
    <citation type="submission" date="2022-09" db="EMBL/GenBank/DDBJ databases">
        <title>Complete Genomes of Fervidibacillus albus and Fervidibacillus halotolerans isolated from tidal flat sediments.</title>
        <authorList>
            <person name="Kwon K.K."/>
            <person name="Yang S.-H."/>
            <person name="Park M.J."/>
            <person name="Oh H.-M."/>
        </authorList>
    </citation>
    <scope>NUCLEOTIDE SEQUENCE</scope>
    <source>
        <strain evidence="6">MEBiC13591</strain>
    </source>
</reference>
<dbReference type="PIRSF" id="PIRSF001435">
    <property type="entry name" value="Nth"/>
    <property type="match status" value="1"/>
</dbReference>
<sequence>MKANESIDETYLNIYELLYERYGPQYWWPADTPFEVVIGAILVHHTNWANVERSLEKLAPYLSDPETLARLPEETLAKLIRSSGFYRVKAKRIRAFLRWFQQYDYEFQRVKKVHQENIREELLQIYGIGQETADVILLYVFHIPVFIADRYARTIFQRIGIHVPRTYDGLRKQVENHFPKDANLLNEFHALLVTHGKTYCKKTPICDYCPLRTMCSRLV</sequence>
<dbReference type="PANTHER" id="PTHR10359:SF19">
    <property type="entry name" value="DNA REPAIR GLYCOSYLASE MJ1434-RELATED"/>
    <property type="match status" value="1"/>
</dbReference>
<gene>
    <name evidence="6" type="ORF">OE104_07770</name>
</gene>
<dbReference type="EMBL" id="CP106878">
    <property type="protein sequence ID" value="WAA08546.1"/>
    <property type="molecule type" value="Genomic_DNA"/>
</dbReference>
<name>A0A9E8LST9_9BACI</name>
<dbReference type="AlphaFoldDB" id="A0A9E8LST9"/>
<dbReference type="GO" id="GO:0046872">
    <property type="term" value="F:metal ion binding"/>
    <property type="evidence" value="ECO:0007669"/>
    <property type="project" value="UniProtKB-KW"/>
</dbReference>
<dbReference type="RefSeq" id="WP_275416323.1">
    <property type="nucleotide sequence ID" value="NZ_CP106878.1"/>
</dbReference>
<accession>A0A9E8LST9</accession>
<keyword evidence="6" id="KW-0540">Nuclease</keyword>
<evidence type="ECO:0000313" key="6">
    <source>
        <dbReference type="EMBL" id="WAA08546.1"/>
    </source>
</evidence>
<dbReference type="Gene3D" id="1.10.340.30">
    <property type="entry name" value="Hypothetical protein, domain 2"/>
    <property type="match status" value="1"/>
</dbReference>
<keyword evidence="6" id="KW-0378">Hydrolase</keyword>
<dbReference type="Pfam" id="PF00730">
    <property type="entry name" value="HhH-GPD"/>
    <property type="match status" value="1"/>
</dbReference>
<dbReference type="Gene3D" id="1.10.1670.10">
    <property type="entry name" value="Helix-hairpin-Helix base-excision DNA repair enzymes (C-terminal)"/>
    <property type="match status" value="1"/>
</dbReference>
<evidence type="ECO:0000256" key="2">
    <source>
        <dbReference type="ARBA" id="ARBA00022723"/>
    </source>
</evidence>
<dbReference type="InterPro" id="IPR011257">
    <property type="entry name" value="DNA_glycosylase"/>
</dbReference>
<keyword evidence="2" id="KW-0479">Metal-binding</keyword>
<evidence type="ECO:0000256" key="1">
    <source>
        <dbReference type="ARBA" id="ARBA00022485"/>
    </source>
</evidence>
<dbReference type="InterPro" id="IPR003265">
    <property type="entry name" value="HhH-GPD_domain"/>
</dbReference>
<dbReference type="SMART" id="SM00478">
    <property type="entry name" value="ENDO3c"/>
    <property type="match status" value="1"/>
</dbReference>
<evidence type="ECO:0000256" key="3">
    <source>
        <dbReference type="ARBA" id="ARBA00023004"/>
    </source>
</evidence>
<dbReference type="InterPro" id="IPR023170">
    <property type="entry name" value="HhH_base_excis_C"/>
</dbReference>
<dbReference type="GO" id="GO:0006284">
    <property type="term" value="P:base-excision repair"/>
    <property type="evidence" value="ECO:0007669"/>
    <property type="project" value="InterPro"/>
</dbReference>
<keyword evidence="1" id="KW-0004">4Fe-4S</keyword>
<dbReference type="CDD" id="cd00056">
    <property type="entry name" value="ENDO3c"/>
    <property type="match status" value="1"/>
</dbReference>
<proteinExistence type="predicted"/>
<evidence type="ECO:0000259" key="5">
    <source>
        <dbReference type="SMART" id="SM00478"/>
    </source>
</evidence>
<dbReference type="GO" id="GO:0051539">
    <property type="term" value="F:4 iron, 4 sulfur cluster binding"/>
    <property type="evidence" value="ECO:0007669"/>
    <property type="project" value="UniProtKB-KW"/>
</dbReference>
<keyword evidence="7" id="KW-1185">Reference proteome</keyword>
<dbReference type="PANTHER" id="PTHR10359">
    <property type="entry name" value="A/G-SPECIFIC ADENINE GLYCOSYLASE/ENDONUCLEASE III"/>
    <property type="match status" value="1"/>
</dbReference>
<dbReference type="GO" id="GO:0004519">
    <property type="term" value="F:endonuclease activity"/>
    <property type="evidence" value="ECO:0007669"/>
    <property type="project" value="UniProtKB-KW"/>
</dbReference>
<dbReference type="SUPFAM" id="SSF48150">
    <property type="entry name" value="DNA-glycosylase"/>
    <property type="match status" value="1"/>
</dbReference>
<keyword evidence="6" id="KW-0255">Endonuclease</keyword>
<protein>
    <submittedName>
        <fullName evidence="6">Endonuclease III domain-containing protein</fullName>
    </submittedName>
</protein>
<feature type="domain" description="HhH-GPD" evidence="5">
    <location>
        <begin position="42"/>
        <end position="198"/>
    </location>
</feature>
<dbReference type="Proteomes" id="UP001164718">
    <property type="component" value="Chromosome"/>
</dbReference>
<keyword evidence="4" id="KW-0411">Iron-sulfur</keyword>
<keyword evidence="3" id="KW-0408">Iron</keyword>
<dbReference type="KEGG" id="faf:OE104_07770"/>